<comment type="subcellular location">
    <subcellularLocation>
        <location evidence="1">Cell membrane</location>
        <topology evidence="1">Multi-pass membrane protein</topology>
    </subcellularLocation>
</comment>
<evidence type="ECO:0000256" key="4">
    <source>
        <dbReference type="ARBA" id="ARBA00022692"/>
    </source>
</evidence>
<keyword evidence="4 7" id="KW-0812">Transmembrane</keyword>
<dbReference type="AlphaFoldDB" id="A0A645HTW6"/>
<dbReference type="GO" id="GO:0044038">
    <property type="term" value="P:cell wall macromolecule biosynthetic process"/>
    <property type="evidence" value="ECO:0007669"/>
    <property type="project" value="TreeGrafter"/>
</dbReference>
<dbReference type="GO" id="GO:0005886">
    <property type="term" value="C:plasma membrane"/>
    <property type="evidence" value="ECO:0007669"/>
    <property type="project" value="UniProtKB-SubCell"/>
</dbReference>
<dbReference type="InterPro" id="IPR018480">
    <property type="entry name" value="PNAcMuramoyl-5peptid_Trfase_CS"/>
</dbReference>
<comment type="caution">
    <text evidence="8">The sequence shown here is derived from an EMBL/GenBank/DDBJ whole genome shotgun (WGS) entry which is preliminary data.</text>
</comment>
<dbReference type="PANTHER" id="PTHR22926">
    <property type="entry name" value="PHOSPHO-N-ACETYLMURAMOYL-PENTAPEPTIDE-TRANSFERASE"/>
    <property type="match status" value="1"/>
</dbReference>
<reference evidence="8" key="1">
    <citation type="submission" date="2019-08" db="EMBL/GenBank/DDBJ databases">
        <authorList>
            <person name="Kucharzyk K."/>
            <person name="Murdoch R.W."/>
            <person name="Higgins S."/>
            <person name="Loffler F."/>
        </authorList>
    </citation>
    <scope>NUCLEOTIDE SEQUENCE</scope>
</reference>
<feature type="transmembrane region" description="Helical" evidence="7">
    <location>
        <begin position="20"/>
        <end position="44"/>
    </location>
</feature>
<evidence type="ECO:0000256" key="1">
    <source>
        <dbReference type="ARBA" id="ARBA00004651"/>
    </source>
</evidence>
<proteinExistence type="predicted"/>
<evidence type="ECO:0000256" key="5">
    <source>
        <dbReference type="ARBA" id="ARBA00022989"/>
    </source>
</evidence>
<name>A0A645HTW6_9ZZZZ</name>
<keyword evidence="5 7" id="KW-1133">Transmembrane helix</keyword>
<dbReference type="GO" id="GO:0071555">
    <property type="term" value="P:cell wall organization"/>
    <property type="evidence" value="ECO:0007669"/>
    <property type="project" value="TreeGrafter"/>
</dbReference>
<keyword evidence="3 8" id="KW-0808">Transferase</keyword>
<evidence type="ECO:0000256" key="3">
    <source>
        <dbReference type="ARBA" id="ARBA00022679"/>
    </source>
</evidence>
<evidence type="ECO:0000256" key="7">
    <source>
        <dbReference type="SAM" id="Phobius"/>
    </source>
</evidence>
<dbReference type="PROSITE" id="PS01347">
    <property type="entry name" value="MRAY_1"/>
    <property type="match status" value="1"/>
</dbReference>
<feature type="transmembrane region" description="Helical" evidence="7">
    <location>
        <begin position="77"/>
        <end position="95"/>
    </location>
</feature>
<feature type="transmembrane region" description="Helical" evidence="7">
    <location>
        <begin position="101"/>
        <end position="121"/>
    </location>
</feature>
<keyword evidence="2" id="KW-1003">Cell membrane</keyword>
<accession>A0A645HTW6</accession>
<evidence type="ECO:0000256" key="6">
    <source>
        <dbReference type="ARBA" id="ARBA00023136"/>
    </source>
</evidence>
<dbReference type="EC" id="2.7.8.13" evidence="8"/>
<dbReference type="InterPro" id="IPR000715">
    <property type="entry name" value="Glycosyl_transferase_4"/>
</dbReference>
<dbReference type="EMBL" id="VSSQ01094281">
    <property type="protein sequence ID" value="MPN38823.1"/>
    <property type="molecule type" value="Genomic_DNA"/>
</dbReference>
<evidence type="ECO:0000256" key="2">
    <source>
        <dbReference type="ARBA" id="ARBA00022475"/>
    </source>
</evidence>
<evidence type="ECO:0000313" key="8">
    <source>
        <dbReference type="EMBL" id="MPN38823.1"/>
    </source>
</evidence>
<gene>
    <name evidence="8" type="primary">mraY_54</name>
    <name evidence="8" type="ORF">SDC9_186348</name>
</gene>
<dbReference type="PANTHER" id="PTHR22926:SF3">
    <property type="entry name" value="UNDECAPRENYL-PHOSPHATE ALPHA-N-ACETYLGLUCOSAMINYL 1-PHOSPHATE TRANSFERASE"/>
    <property type="match status" value="1"/>
</dbReference>
<dbReference type="GO" id="GO:0016780">
    <property type="term" value="F:phosphotransferase activity, for other substituted phosphate groups"/>
    <property type="evidence" value="ECO:0007669"/>
    <property type="project" value="InterPro"/>
</dbReference>
<sequence>MFYYLSLLSHHSNWGFLRLFNYVSFRAGGAAALAFLLVIALGPFTVRQLKKFRATAPSRYGGILEEFVDARKDKTPSMGGILILFAITVASFLWMQPRELSWILIGSTVLLGLLGFADDFAKVAYRRRDGVPGKIKLLGQFLVATGAVVWFY</sequence>
<organism evidence="8">
    <name type="scientific">bioreactor metagenome</name>
    <dbReference type="NCBI Taxonomy" id="1076179"/>
    <lineage>
        <taxon>unclassified sequences</taxon>
        <taxon>metagenomes</taxon>
        <taxon>ecological metagenomes</taxon>
    </lineage>
</organism>
<keyword evidence="6 7" id="KW-0472">Membrane</keyword>
<dbReference type="Pfam" id="PF10555">
    <property type="entry name" value="MraY_sig1"/>
    <property type="match status" value="1"/>
</dbReference>
<protein>
    <submittedName>
        <fullName evidence="8">Phospho-N-acetylmuramoyl-pentapeptide-transferase</fullName>
        <ecNumber evidence="8">2.7.8.13</ecNumber>
    </submittedName>
</protein>